<dbReference type="Proteomes" id="UP001595851">
    <property type="component" value="Unassembled WGS sequence"/>
</dbReference>
<proteinExistence type="predicted"/>
<evidence type="ECO:0000313" key="1">
    <source>
        <dbReference type="EMBL" id="MFC4008632.1"/>
    </source>
</evidence>
<gene>
    <name evidence="1" type="ORF">ACFOY2_15485</name>
</gene>
<sequence length="178" mass="20351">MTWYWFPDNTVLCNFATVSRLRLLEEILRGRGRWVEAIEAEAGKSKAIYPELGMVSQDGWLGEPIEITDLNESRQIEQVRRAVFGGSPQRPTQHLGEAQTCHVILNWSQFRGSFWITDDRDAGEYARARGITTRDTMDLFCEAAVEGLCSAEEGFKLLHEMTRLGRHLRLPNRPADLQ</sequence>
<name>A0ABV8G7I3_9ACTN</name>
<comment type="caution">
    <text evidence="1">The sequence shown here is derived from an EMBL/GenBank/DDBJ whole genome shotgun (WGS) entry which is preliminary data.</text>
</comment>
<reference evidence="2" key="1">
    <citation type="journal article" date="2019" name="Int. J. Syst. Evol. Microbiol.">
        <title>The Global Catalogue of Microorganisms (GCM) 10K type strain sequencing project: providing services to taxonomists for standard genome sequencing and annotation.</title>
        <authorList>
            <consortium name="The Broad Institute Genomics Platform"/>
            <consortium name="The Broad Institute Genome Sequencing Center for Infectious Disease"/>
            <person name="Wu L."/>
            <person name="Ma J."/>
        </authorList>
    </citation>
    <scope>NUCLEOTIDE SEQUENCE [LARGE SCALE GENOMIC DNA]</scope>
    <source>
        <strain evidence="2">TBRC 1276</strain>
    </source>
</reference>
<protein>
    <recommendedName>
        <fullName evidence="3">Nucleic acid-binding protein</fullName>
    </recommendedName>
</protein>
<dbReference type="EMBL" id="JBHSBI010000007">
    <property type="protein sequence ID" value="MFC4008632.1"/>
    <property type="molecule type" value="Genomic_DNA"/>
</dbReference>
<accession>A0ABV8G7I3</accession>
<evidence type="ECO:0000313" key="2">
    <source>
        <dbReference type="Proteomes" id="UP001595851"/>
    </source>
</evidence>
<organism evidence="1 2">
    <name type="scientific">Nonomuraea purpurea</name>
    <dbReference type="NCBI Taxonomy" id="1849276"/>
    <lineage>
        <taxon>Bacteria</taxon>
        <taxon>Bacillati</taxon>
        <taxon>Actinomycetota</taxon>
        <taxon>Actinomycetes</taxon>
        <taxon>Streptosporangiales</taxon>
        <taxon>Streptosporangiaceae</taxon>
        <taxon>Nonomuraea</taxon>
    </lineage>
</organism>
<keyword evidence="2" id="KW-1185">Reference proteome</keyword>
<dbReference type="RefSeq" id="WP_379528702.1">
    <property type="nucleotide sequence ID" value="NZ_JBHSBI010000007.1"/>
</dbReference>
<evidence type="ECO:0008006" key="3">
    <source>
        <dbReference type="Google" id="ProtNLM"/>
    </source>
</evidence>